<dbReference type="Proteomes" id="UP000515156">
    <property type="component" value="Chromosome 14"/>
</dbReference>
<dbReference type="AlphaFoldDB" id="A0A6P7WZ42"/>
<gene>
    <name evidence="9" type="primary">LOC115457752</name>
</gene>
<keyword evidence="3" id="KW-1133">Transmembrane helix</keyword>
<comment type="subcellular location">
    <subcellularLocation>
        <location evidence="1">Membrane</location>
        <topology evidence="1">Multi-pass membrane protein</topology>
    </subcellularLocation>
</comment>
<dbReference type="PRINTS" id="PR00248">
    <property type="entry name" value="GPCRMGR"/>
</dbReference>
<evidence type="ECO:0000256" key="1">
    <source>
        <dbReference type="ARBA" id="ARBA00004141"/>
    </source>
</evidence>
<dbReference type="OrthoDB" id="425344at2759"/>
<name>A0A6P7WZ42_9AMPH</name>
<dbReference type="GeneID" id="115457752"/>
<dbReference type="RefSeq" id="XP_030043189.1">
    <property type="nucleotide sequence ID" value="XM_030187329.1"/>
</dbReference>
<feature type="domain" description="Receptor ligand binding region" evidence="7">
    <location>
        <begin position="75"/>
        <end position="162"/>
    </location>
</feature>
<dbReference type="InterPro" id="IPR000337">
    <property type="entry name" value="GPCR_3"/>
</dbReference>
<dbReference type="InterPro" id="IPR028082">
    <property type="entry name" value="Peripla_BP_I"/>
</dbReference>
<keyword evidence="5" id="KW-0675">Receptor</keyword>
<evidence type="ECO:0000256" key="4">
    <source>
        <dbReference type="ARBA" id="ARBA00023136"/>
    </source>
</evidence>
<reference evidence="9" key="1">
    <citation type="submission" date="2025-08" db="UniProtKB">
        <authorList>
            <consortium name="RefSeq"/>
        </authorList>
    </citation>
    <scope>IDENTIFICATION</scope>
</reference>
<evidence type="ECO:0000313" key="8">
    <source>
        <dbReference type="Proteomes" id="UP000515156"/>
    </source>
</evidence>
<dbReference type="GO" id="GO:0004930">
    <property type="term" value="F:G protein-coupled receptor activity"/>
    <property type="evidence" value="ECO:0007669"/>
    <property type="project" value="InterPro"/>
</dbReference>
<organism evidence="8 9">
    <name type="scientific">Microcaecilia unicolor</name>
    <dbReference type="NCBI Taxonomy" id="1415580"/>
    <lineage>
        <taxon>Eukaryota</taxon>
        <taxon>Metazoa</taxon>
        <taxon>Chordata</taxon>
        <taxon>Craniata</taxon>
        <taxon>Vertebrata</taxon>
        <taxon>Euteleostomi</taxon>
        <taxon>Amphibia</taxon>
        <taxon>Gymnophiona</taxon>
        <taxon>Siphonopidae</taxon>
        <taxon>Microcaecilia</taxon>
    </lineage>
</organism>
<evidence type="ECO:0000313" key="9">
    <source>
        <dbReference type="RefSeq" id="XP_030043189.1"/>
    </source>
</evidence>
<dbReference type="Pfam" id="PF01094">
    <property type="entry name" value="ANF_receptor"/>
    <property type="match status" value="1"/>
</dbReference>
<keyword evidence="4" id="KW-0472">Membrane</keyword>
<dbReference type="SUPFAM" id="SSF53822">
    <property type="entry name" value="Periplasmic binding protein-like I"/>
    <property type="match status" value="2"/>
</dbReference>
<dbReference type="InterPro" id="IPR001828">
    <property type="entry name" value="ANF_lig-bd_rcpt"/>
</dbReference>
<accession>A0A6P7WZ42</accession>
<keyword evidence="8" id="KW-1185">Reference proteome</keyword>
<dbReference type="InParanoid" id="A0A6P7WZ42"/>
<evidence type="ECO:0000259" key="7">
    <source>
        <dbReference type="Pfam" id="PF01094"/>
    </source>
</evidence>
<evidence type="ECO:0000256" key="5">
    <source>
        <dbReference type="ARBA" id="ARBA00023170"/>
    </source>
</evidence>
<keyword evidence="2" id="KW-0812">Transmembrane</keyword>
<dbReference type="PANTHER" id="PTHR24061:SF599">
    <property type="entry name" value="G-PROTEIN COUPLED RECEPTORS FAMILY 3 PROFILE DOMAIN-CONTAINING PROTEIN"/>
    <property type="match status" value="1"/>
</dbReference>
<evidence type="ECO:0000256" key="2">
    <source>
        <dbReference type="ARBA" id="ARBA00022692"/>
    </source>
</evidence>
<evidence type="ECO:0000256" key="3">
    <source>
        <dbReference type="ARBA" id="ARBA00022989"/>
    </source>
</evidence>
<protein>
    <submittedName>
        <fullName evidence="9">Extracellular calcium-sensing receptor-like</fullName>
    </submittedName>
</protein>
<dbReference type="KEGG" id="muo:115457752"/>
<dbReference type="GO" id="GO:0005886">
    <property type="term" value="C:plasma membrane"/>
    <property type="evidence" value="ECO:0007669"/>
    <property type="project" value="TreeGrafter"/>
</dbReference>
<dbReference type="Gene3D" id="3.40.50.2300">
    <property type="match status" value="3"/>
</dbReference>
<keyword evidence="6" id="KW-0325">Glycoprotein</keyword>
<dbReference type="InterPro" id="IPR000068">
    <property type="entry name" value="GPCR_3_Ca_sens_rcpt-rel"/>
</dbReference>
<evidence type="ECO:0000256" key="6">
    <source>
        <dbReference type="ARBA" id="ARBA00023180"/>
    </source>
</evidence>
<proteinExistence type="predicted"/>
<dbReference type="PANTHER" id="PTHR24061">
    <property type="entry name" value="CALCIUM-SENSING RECEPTOR-RELATED"/>
    <property type="match status" value="1"/>
</dbReference>
<sequence>MRVYAIVSRCQTTILAHEKGYYTDQSYFLEGDLILGGIIKISYPAWKTSLNFRNTNEIESCRKVDPFSYLRHLLTFFIAIEEINQNAEILPNITLGLHIIDSCSDAWFSLCGILSILSGKKELVPGYTCYPKSHVVGFIGRLPSLASHAVARLTGIYRYPQLNQYLKEVHFKDPDGREIFFDDKRHVATYYDIMQVFQFPNLTTAWIHVGRFKPSAPKDKQLFVNLTAIRWKTPFNQA</sequence>